<dbReference type="Proteomes" id="UP000051952">
    <property type="component" value="Unassembled WGS sequence"/>
</dbReference>
<protein>
    <submittedName>
        <fullName evidence="2">Uncharacterized protein</fullName>
    </submittedName>
</protein>
<feature type="compositionally biased region" description="Low complexity" evidence="1">
    <location>
        <begin position="245"/>
        <end position="261"/>
    </location>
</feature>
<organism evidence="2 3">
    <name type="scientific">Bodo saltans</name>
    <name type="common">Flagellated protozoan</name>
    <dbReference type="NCBI Taxonomy" id="75058"/>
    <lineage>
        <taxon>Eukaryota</taxon>
        <taxon>Discoba</taxon>
        <taxon>Euglenozoa</taxon>
        <taxon>Kinetoplastea</taxon>
        <taxon>Metakinetoplastina</taxon>
        <taxon>Eubodonida</taxon>
        <taxon>Bodonidae</taxon>
        <taxon>Bodo</taxon>
    </lineage>
</organism>
<dbReference type="AlphaFoldDB" id="A0A0S4KIQ7"/>
<evidence type="ECO:0000313" key="3">
    <source>
        <dbReference type="Proteomes" id="UP000051952"/>
    </source>
</evidence>
<feature type="region of interest" description="Disordered" evidence="1">
    <location>
        <begin position="288"/>
        <end position="322"/>
    </location>
</feature>
<sequence>MTVTPASLVVHVQPHRSRYRLHDRVKCHLTLHTVRTLEAHHKPSNSTSDVPSKDRASTTSATIAGSQSNSQSMIPYDQSRLYAETTRSNSSQSSLTSSIVHVHQCSVQLVAYCCWDRKKLTITDDAMRKVAHMPVLSVDLTKKQTTVGSASVPELAEATRLQLQAPEVVGRNETVTVQHLSKVARPFEGMRFHLGETSTAAVMLVLPPSNVGHTLMMPSYRGHSLRTSFMVVVSVTWSASFTNGSSSTNTDNPSASANTTTTTLRIPLRVHSPEAVLPGRLVVAPLFSSDDEDDDEHHAASSNVPPTSNASPLADDDGSWVAVPSASSPALCPPLHDTLVQEMSPTTDYLRSRALGIDSAASGGGVVDEGSGSNSSLIVSTSHSIDAQLRQGIAATTSCGPTDYIIRYQGAHVMNFFLESSMVTLGGNLCGTFIAVPGAALRVARITLSIDSIELVGRPFVAKGASVTSSTPEMFASVVPPQFPERVPVQAHTVEEREWYVLDAQHMPMDLCLSPMKFQQTIRTPLASLEWVARWKFWCVDALSAGQINALKRPLKEVYQELELPLTICPPREGAAAARMGPVTIGV</sequence>
<gene>
    <name evidence="2" type="ORF">BSAL_48550</name>
</gene>
<dbReference type="PANTHER" id="PTHR12507">
    <property type="entry name" value="REDUCED GROWTH PHENOTYPE 1 RGP1, YEAST -RELATED"/>
    <property type="match status" value="1"/>
</dbReference>
<dbReference type="InterPro" id="IPR014848">
    <property type="entry name" value="Rgp1"/>
</dbReference>
<dbReference type="VEuPathDB" id="TriTrypDB:BSAL_48550"/>
<accession>A0A0S4KIQ7</accession>
<evidence type="ECO:0000256" key="1">
    <source>
        <dbReference type="SAM" id="MobiDB-lite"/>
    </source>
</evidence>
<dbReference type="EMBL" id="CYKH01002252">
    <property type="protein sequence ID" value="CUI15586.1"/>
    <property type="molecule type" value="Genomic_DNA"/>
</dbReference>
<name>A0A0S4KIQ7_BODSA</name>
<evidence type="ECO:0000313" key="2">
    <source>
        <dbReference type="EMBL" id="CUI15586.1"/>
    </source>
</evidence>
<feature type="region of interest" description="Disordered" evidence="1">
    <location>
        <begin position="36"/>
        <end position="75"/>
    </location>
</feature>
<keyword evidence="3" id="KW-1185">Reference proteome</keyword>
<proteinExistence type="predicted"/>
<feature type="compositionally biased region" description="Polar residues" evidence="1">
    <location>
        <begin position="57"/>
        <end position="73"/>
    </location>
</feature>
<feature type="region of interest" description="Disordered" evidence="1">
    <location>
        <begin position="242"/>
        <end position="261"/>
    </location>
</feature>
<reference evidence="3" key="1">
    <citation type="submission" date="2015-09" db="EMBL/GenBank/DDBJ databases">
        <authorList>
            <consortium name="Pathogen Informatics"/>
        </authorList>
    </citation>
    <scope>NUCLEOTIDE SEQUENCE [LARGE SCALE GENOMIC DNA]</scope>
    <source>
        <strain evidence="3">Lake Konstanz</strain>
    </source>
</reference>